<evidence type="ECO:0000313" key="1">
    <source>
        <dbReference type="EMBL" id="CAH1781416.1"/>
    </source>
</evidence>
<dbReference type="Proteomes" id="UP000749559">
    <property type="component" value="Unassembled WGS sequence"/>
</dbReference>
<organism evidence="1 2">
    <name type="scientific">Owenia fusiformis</name>
    <name type="common">Polychaete worm</name>
    <dbReference type="NCBI Taxonomy" id="6347"/>
    <lineage>
        <taxon>Eukaryota</taxon>
        <taxon>Metazoa</taxon>
        <taxon>Spiralia</taxon>
        <taxon>Lophotrochozoa</taxon>
        <taxon>Annelida</taxon>
        <taxon>Polychaeta</taxon>
        <taxon>Sedentaria</taxon>
        <taxon>Canalipalpata</taxon>
        <taxon>Sabellida</taxon>
        <taxon>Oweniida</taxon>
        <taxon>Oweniidae</taxon>
        <taxon>Owenia</taxon>
    </lineage>
</organism>
<sequence>MLSLGCDSTSAIHGYGKKTDYSKLRRHEKAFYNLASSRLKRDNDMFLPICHQFILLFHGVKASNQNSLAKMSLNEIRFKQASTTDKHLPYQQQKMPFIRMSYVVKYKFKQQLNTVGNGCLFPNMIASEQPQ</sequence>
<dbReference type="AlphaFoldDB" id="A0A8J1UG88"/>
<name>A0A8J1UG88_OWEFU</name>
<protein>
    <submittedName>
        <fullName evidence="1">Uncharacterized protein</fullName>
    </submittedName>
</protein>
<dbReference type="EMBL" id="CAIIXF020000004">
    <property type="protein sequence ID" value="CAH1781416.1"/>
    <property type="molecule type" value="Genomic_DNA"/>
</dbReference>
<gene>
    <name evidence="1" type="ORF">OFUS_LOCUS7996</name>
</gene>
<comment type="caution">
    <text evidence="1">The sequence shown here is derived from an EMBL/GenBank/DDBJ whole genome shotgun (WGS) entry which is preliminary data.</text>
</comment>
<keyword evidence="2" id="KW-1185">Reference proteome</keyword>
<evidence type="ECO:0000313" key="2">
    <source>
        <dbReference type="Proteomes" id="UP000749559"/>
    </source>
</evidence>
<proteinExistence type="predicted"/>
<dbReference type="OrthoDB" id="6123206at2759"/>
<accession>A0A8J1UG88</accession>
<reference evidence="1" key="1">
    <citation type="submission" date="2022-03" db="EMBL/GenBank/DDBJ databases">
        <authorList>
            <person name="Martin C."/>
        </authorList>
    </citation>
    <scope>NUCLEOTIDE SEQUENCE</scope>
</reference>